<dbReference type="InterPro" id="IPR011009">
    <property type="entry name" value="Kinase-like_dom_sf"/>
</dbReference>
<keyword evidence="8 13" id="KW-0547">Nucleotide-binding</keyword>
<dbReference type="InterPro" id="IPR000719">
    <property type="entry name" value="Prot_kinase_dom"/>
</dbReference>
<feature type="region of interest" description="Disordered" evidence="14">
    <location>
        <begin position="507"/>
        <end position="532"/>
    </location>
</feature>
<dbReference type="GO" id="GO:0072354">
    <property type="term" value="F:histone H3T3 kinase activity"/>
    <property type="evidence" value="ECO:0007669"/>
    <property type="project" value="TreeGrafter"/>
</dbReference>
<evidence type="ECO:0000256" key="10">
    <source>
        <dbReference type="ARBA" id="ARBA00022840"/>
    </source>
</evidence>
<dbReference type="GO" id="GO:0005524">
    <property type="term" value="F:ATP binding"/>
    <property type="evidence" value="ECO:0007669"/>
    <property type="project" value="UniProtKB-UniRule"/>
</dbReference>
<comment type="catalytic activity">
    <reaction evidence="11">
        <text>L-threonyl-[protein] + ATP = O-phospho-L-threonyl-[protein] + ADP + H(+)</text>
        <dbReference type="Rhea" id="RHEA:46608"/>
        <dbReference type="Rhea" id="RHEA-COMP:11060"/>
        <dbReference type="Rhea" id="RHEA-COMP:11605"/>
        <dbReference type="ChEBI" id="CHEBI:15378"/>
        <dbReference type="ChEBI" id="CHEBI:30013"/>
        <dbReference type="ChEBI" id="CHEBI:30616"/>
        <dbReference type="ChEBI" id="CHEBI:61977"/>
        <dbReference type="ChEBI" id="CHEBI:456216"/>
        <dbReference type="EC" id="2.7.11.1"/>
    </reaction>
</comment>
<feature type="compositionally biased region" description="Basic and acidic residues" evidence="14">
    <location>
        <begin position="48"/>
        <end position="62"/>
    </location>
</feature>
<evidence type="ECO:0000256" key="9">
    <source>
        <dbReference type="ARBA" id="ARBA00022777"/>
    </source>
</evidence>
<sequence length="1273" mass="142289">MAYQRPGKTYLSAAQKAEMEAAEEAAKEEKKRKTRRHRRPPPRFSDLFIKKKKEEEKSLEQSKENVYFLASGTKVEETFNHSQSSWTVRKPLEVNSTLANSTNSIPSFSDTFDKVFGKPSYATQPQISKHLCSSTSTSEGHLDSNGLLFKSLLSTVSNLTADSSSGWSSRLRYCESRARSKNKIQPEKEQNESLSKESQKPSIQPVYSPDLFATLDKIVDTENEISVNTPPPPKKTKILRQRTRGKQALHRQETSKNNIAETSTKVHMTKNTPSIERVADVQGREPPSSQSLVSKVQPSPLVKRFLNSLGIACTPLVKSSPVGLLPPPYMSQQSGSPPVTGKSSGKSSVHTSTPTEWSKWSGQGSSSLDIRVSPVPREEDVVTDNSSVFQSPSPPVEINRGQSQGDLGDSPSLPSKYESCVSSGRFKEDSNQQYVTGETCESEKEELSDNDVNSIKITQGMFKGTRIPKISFGSPLQQEPTVQGTESAPDQILFDSDPSIIIRTKTGKAAKRLKSPQSSSTTQSPIVARNGKPLSPWLAKRFSPKITRNRSRMLLPWQSDESHNTDLSHCRSISSCASEDQKSWASKNNDKCKNLQRGNVLQKKSMRSAAQETESCLDTDESTVDFLPPLERSQILERKRTLRSSFGSRGGIRSSQGLPPIARKSVRILKKRNSVKGLVPARRSSRLLACNHNTSRASSQAEASITHVSSDCSSIINFRPSRRRNDHFIFHCKSSTITSVDSWPDSSCAEPPVPVSSNQLTGETCGDLKDTFMGPENLHSASGKETMASKDCQPGKVNGCGNEYGLQEVFVKLVRLENERRIRESVTNFSPLPVLPAKPGKGWRRSIAIRARAMSLGAAEVSSAVPPLRNPSRSPGAHRKMSILHMASFPLELNHRHHHMPFINSPQRSVLQMSFCAEDAKLSAPLAPPPDPRQQVLQLCSQDHPLPLTHCFTESRLACCRKIGEGVYGEVFMTRPNPANLEGATVLKVMPIEGDFLVNGEPQKKFEEILSEMVISLELSGLRAPERQRSITENFVHVQGSWCVEGRYPQDLLHLWDLYNEEKNSDNDRPDIFPDTQQYVVLEFGHGGRDLEGYVFNNARDLMAVFLQIAYSLAVAEEALEFEHRDLHWGNVLVAQTAETKIDFKLGGKTYSLNTHRLKATVIDFTLSRIKLPHCSVFNNLAEDPSLFTSEGDYQFEIYRLMQQANNNTWETFTPYTNVLWLHYLLVKMTSQCYIKNKKTKLHRTHHMLLTKLRDDMLNYESATHFVLSRELE</sequence>
<evidence type="ECO:0000256" key="2">
    <source>
        <dbReference type="ARBA" id="ARBA00004496"/>
    </source>
</evidence>
<protein>
    <recommendedName>
        <fullName evidence="3">non-specific serine/threonine protein kinase</fullName>
        <ecNumber evidence="3">2.7.11.1</ecNumber>
    </recommendedName>
</protein>
<dbReference type="SMART" id="SM01331">
    <property type="entry name" value="DUF3635"/>
    <property type="match status" value="1"/>
</dbReference>
<dbReference type="InterPro" id="IPR024604">
    <property type="entry name" value="GSG2_C"/>
</dbReference>
<name>A0A0P4VNV8_SCYOL</name>
<comment type="subcellular location">
    <subcellularLocation>
        <location evidence="1">Chromosome</location>
    </subcellularLocation>
    <subcellularLocation>
        <location evidence="2">Cytoplasm</location>
    </subcellularLocation>
</comment>
<dbReference type="PANTHER" id="PTHR24419">
    <property type="entry name" value="INTERLEUKIN-1 RECEPTOR-ASSOCIATED KINASE"/>
    <property type="match status" value="1"/>
</dbReference>
<evidence type="ECO:0000256" key="14">
    <source>
        <dbReference type="SAM" id="MobiDB-lite"/>
    </source>
</evidence>
<keyword evidence="9" id="KW-0418">Kinase</keyword>
<feature type="region of interest" description="Disordered" evidence="14">
    <location>
        <begin position="224"/>
        <end position="254"/>
    </location>
</feature>
<dbReference type="PROSITE" id="PS50011">
    <property type="entry name" value="PROTEIN_KINASE_DOM"/>
    <property type="match status" value="1"/>
</dbReference>
<evidence type="ECO:0000256" key="5">
    <source>
        <dbReference type="ARBA" id="ARBA00022490"/>
    </source>
</evidence>
<evidence type="ECO:0000256" key="7">
    <source>
        <dbReference type="ARBA" id="ARBA00022679"/>
    </source>
</evidence>
<dbReference type="Pfam" id="PF12330">
    <property type="entry name" value="Haspin_kinase"/>
    <property type="match status" value="1"/>
</dbReference>
<keyword evidence="10 13" id="KW-0067">ATP-binding</keyword>
<evidence type="ECO:0000256" key="12">
    <source>
        <dbReference type="ARBA" id="ARBA00048679"/>
    </source>
</evidence>
<evidence type="ECO:0000256" key="13">
    <source>
        <dbReference type="PROSITE-ProRule" id="PRU10141"/>
    </source>
</evidence>
<evidence type="ECO:0000256" key="4">
    <source>
        <dbReference type="ARBA" id="ARBA00022454"/>
    </source>
</evidence>
<dbReference type="GO" id="GO:0035556">
    <property type="term" value="P:intracellular signal transduction"/>
    <property type="evidence" value="ECO:0007669"/>
    <property type="project" value="TreeGrafter"/>
</dbReference>
<evidence type="ECO:0000259" key="15">
    <source>
        <dbReference type="PROSITE" id="PS50011"/>
    </source>
</evidence>
<dbReference type="Gene3D" id="3.30.200.20">
    <property type="entry name" value="Phosphorylase Kinase, domain 1"/>
    <property type="match status" value="1"/>
</dbReference>
<evidence type="ECO:0000256" key="1">
    <source>
        <dbReference type="ARBA" id="ARBA00004286"/>
    </source>
</evidence>
<comment type="catalytic activity">
    <reaction evidence="12">
        <text>L-seryl-[protein] + ATP = O-phospho-L-seryl-[protein] + ADP + H(+)</text>
        <dbReference type="Rhea" id="RHEA:17989"/>
        <dbReference type="Rhea" id="RHEA-COMP:9863"/>
        <dbReference type="Rhea" id="RHEA-COMP:11604"/>
        <dbReference type="ChEBI" id="CHEBI:15378"/>
        <dbReference type="ChEBI" id="CHEBI:29999"/>
        <dbReference type="ChEBI" id="CHEBI:30616"/>
        <dbReference type="ChEBI" id="CHEBI:83421"/>
        <dbReference type="ChEBI" id="CHEBI:456216"/>
        <dbReference type="EC" id="2.7.11.1"/>
    </reaction>
</comment>
<feature type="compositionally biased region" description="Polar residues" evidence="14">
    <location>
        <begin position="330"/>
        <end position="368"/>
    </location>
</feature>
<dbReference type="EMBL" id="GDRN01110327">
    <property type="protein sequence ID" value="JAI56925.1"/>
    <property type="molecule type" value="Transcribed_RNA"/>
</dbReference>
<feature type="domain" description="Protein kinase" evidence="15">
    <location>
        <begin position="957"/>
        <end position="1273"/>
    </location>
</feature>
<dbReference type="FunFam" id="1.10.510.10:FF:000401">
    <property type="entry name" value="serine/threonine-protein kinase haspin"/>
    <property type="match status" value="1"/>
</dbReference>
<feature type="compositionally biased region" description="Low complexity" evidence="14">
    <location>
        <begin position="515"/>
        <end position="525"/>
    </location>
</feature>
<feature type="compositionally biased region" description="Basic and acidic residues" evidence="14">
    <location>
        <begin position="177"/>
        <end position="199"/>
    </location>
</feature>
<feature type="compositionally biased region" description="Basic residues" evidence="14">
    <location>
        <begin position="234"/>
        <end position="249"/>
    </location>
</feature>
<keyword evidence="5" id="KW-0963">Cytoplasm</keyword>
<evidence type="ECO:0000313" key="16">
    <source>
        <dbReference type="EMBL" id="JAI56925.1"/>
    </source>
</evidence>
<reference evidence="16" key="1">
    <citation type="submission" date="2015-09" db="EMBL/GenBank/DDBJ databases">
        <title>Scylla olivacea transcriptome.</title>
        <authorList>
            <person name="Ikhwanuddin M."/>
        </authorList>
    </citation>
    <scope>NUCLEOTIDE SEQUENCE</scope>
</reference>
<evidence type="ECO:0000256" key="3">
    <source>
        <dbReference type="ARBA" id="ARBA00012513"/>
    </source>
</evidence>
<dbReference type="GO" id="GO:0005634">
    <property type="term" value="C:nucleus"/>
    <property type="evidence" value="ECO:0007669"/>
    <property type="project" value="TreeGrafter"/>
</dbReference>
<feature type="compositionally biased region" description="Basic residues" evidence="14">
    <location>
        <begin position="32"/>
        <end position="41"/>
    </location>
</feature>
<dbReference type="GO" id="GO:0005737">
    <property type="term" value="C:cytoplasm"/>
    <property type="evidence" value="ECO:0007669"/>
    <property type="project" value="UniProtKB-SubCell"/>
</dbReference>
<keyword evidence="4" id="KW-0158">Chromosome</keyword>
<feature type="region of interest" description="Disordered" evidence="14">
    <location>
        <begin position="177"/>
        <end position="206"/>
    </location>
</feature>
<feature type="binding site" evidence="13">
    <location>
        <position position="988"/>
    </location>
    <ligand>
        <name>ATP</name>
        <dbReference type="ChEBI" id="CHEBI:30616"/>
    </ligand>
</feature>
<accession>A0A0P4VNV8</accession>
<evidence type="ECO:0000256" key="8">
    <source>
        <dbReference type="ARBA" id="ARBA00022741"/>
    </source>
</evidence>
<proteinExistence type="predicted"/>
<dbReference type="GO" id="GO:0005694">
    <property type="term" value="C:chromosome"/>
    <property type="evidence" value="ECO:0007669"/>
    <property type="project" value="UniProtKB-SubCell"/>
</dbReference>
<organism evidence="16">
    <name type="scientific">Scylla olivacea</name>
    <name type="common">Orange mud crab</name>
    <name type="synonym">Cancer olivacea</name>
    <dbReference type="NCBI Taxonomy" id="85551"/>
    <lineage>
        <taxon>Eukaryota</taxon>
        <taxon>Metazoa</taxon>
        <taxon>Ecdysozoa</taxon>
        <taxon>Arthropoda</taxon>
        <taxon>Crustacea</taxon>
        <taxon>Multicrustacea</taxon>
        <taxon>Malacostraca</taxon>
        <taxon>Eumalacostraca</taxon>
        <taxon>Eucarida</taxon>
        <taxon>Decapoda</taxon>
        <taxon>Pleocyemata</taxon>
        <taxon>Brachyura</taxon>
        <taxon>Eubrachyura</taxon>
        <taxon>Portunoidea</taxon>
        <taxon>Portunidae</taxon>
        <taxon>Portuninae</taxon>
        <taxon>Scylla</taxon>
    </lineage>
</organism>
<keyword evidence="7" id="KW-0808">Transferase</keyword>
<dbReference type="SUPFAM" id="SSF56112">
    <property type="entry name" value="Protein kinase-like (PK-like)"/>
    <property type="match status" value="1"/>
</dbReference>
<dbReference type="AlphaFoldDB" id="A0A0P4VNV8"/>
<evidence type="ECO:0000256" key="11">
    <source>
        <dbReference type="ARBA" id="ARBA00047899"/>
    </source>
</evidence>
<keyword evidence="6" id="KW-0723">Serine/threonine-protein kinase</keyword>
<evidence type="ECO:0000256" key="6">
    <source>
        <dbReference type="ARBA" id="ARBA00022527"/>
    </source>
</evidence>
<dbReference type="PROSITE" id="PS00107">
    <property type="entry name" value="PROTEIN_KINASE_ATP"/>
    <property type="match status" value="1"/>
</dbReference>
<dbReference type="InterPro" id="IPR017441">
    <property type="entry name" value="Protein_kinase_ATP_BS"/>
</dbReference>
<dbReference type="Gene3D" id="1.10.510.10">
    <property type="entry name" value="Transferase(Phosphotransferase) domain 1"/>
    <property type="match status" value="1"/>
</dbReference>
<dbReference type="GO" id="GO:0000278">
    <property type="term" value="P:mitotic cell cycle"/>
    <property type="evidence" value="ECO:0007669"/>
    <property type="project" value="TreeGrafter"/>
</dbReference>
<dbReference type="PANTHER" id="PTHR24419:SF18">
    <property type="entry name" value="SERINE_THREONINE-PROTEIN KINASE HASPIN"/>
    <property type="match status" value="1"/>
</dbReference>
<feature type="region of interest" description="Disordered" evidence="14">
    <location>
        <begin position="327"/>
        <end position="452"/>
    </location>
</feature>
<dbReference type="EC" id="2.7.11.1" evidence="3"/>
<feature type="region of interest" description="Disordered" evidence="14">
    <location>
        <begin position="1"/>
        <end position="62"/>
    </location>
</feature>